<dbReference type="GO" id="GO:0006457">
    <property type="term" value="P:protein folding"/>
    <property type="evidence" value="ECO:0007669"/>
    <property type="project" value="InterPro"/>
</dbReference>
<reference evidence="4 5" key="1">
    <citation type="submission" date="2017-03" db="EMBL/GenBank/DDBJ databases">
        <title>Widespread Adenine N6-methylation of Active Genes in Fungi.</title>
        <authorList>
            <consortium name="DOE Joint Genome Institute"/>
            <person name="Mondo S.J."/>
            <person name="Dannebaum R.O."/>
            <person name="Kuo R.C."/>
            <person name="Louie K.B."/>
            <person name="Bewick A.J."/>
            <person name="Labutti K."/>
            <person name="Haridas S."/>
            <person name="Kuo A."/>
            <person name="Salamov A."/>
            <person name="Ahrendt S.R."/>
            <person name="Lau R."/>
            <person name="Bowen B.P."/>
            <person name="Lipzen A."/>
            <person name="Sullivan W."/>
            <person name="Andreopoulos W.B."/>
            <person name="Clum A."/>
            <person name="Lindquist E."/>
            <person name="Daum C."/>
            <person name="Northen T.R."/>
            <person name="Ramamoorthy G."/>
            <person name="Schmitz R.J."/>
            <person name="Gryganskyi A."/>
            <person name="Culley D."/>
            <person name="Magnuson J."/>
            <person name="James T.Y."/>
            <person name="O'Malley M.A."/>
            <person name="Stajich J.E."/>
            <person name="Spatafora J.W."/>
            <person name="Visel A."/>
            <person name="Grigoriev I.V."/>
        </authorList>
    </citation>
    <scope>NUCLEOTIDE SEQUENCE [LARGE SCALE GENOMIC DNA]</scope>
    <source>
        <strain evidence="4 5">NRRL Y-17943</strain>
    </source>
</reference>
<dbReference type="GO" id="GO:0005737">
    <property type="term" value="C:cytoplasm"/>
    <property type="evidence" value="ECO:0007669"/>
    <property type="project" value="TreeGrafter"/>
</dbReference>
<dbReference type="GeneID" id="33557964"/>
<dbReference type="GO" id="GO:0051131">
    <property type="term" value="P:chaperone-mediated protein complex assembly"/>
    <property type="evidence" value="ECO:0007669"/>
    <property type="project" value="TreeGrafter"/>
</dbReference>
<dbReference type="CDD" id="cd23161">
    <property type="entry name" value="Prefoldin_6"/>
    <property type="match status" value="1"/>
</dbReference>
<dbReference type="PANTHER" id="PTHR21431">
    <property type="entry name" value="PREFOLDIN SUBUNIT 6"/>
    <property type="match status" value="1"/>
</dbReference>
<dbReference type="RefSeq" id="XP_021870563.1">
    <property type="nucleotide sequence ID" value="XM_022016155.1"/>
</dbReference>
<comment type="similarity">
    <text evidence="1">Belongs to the prefoldin subunit beta family.</text>
</comment>
<organism evidence="4 5">
    <name type="scientific">Kockovaella imperatae</name>
    <dbReference type="NCBI Taxonomy" id="4999"/>
    <lineage>
        <taxon>Eukaryota</taxon>
        <taxon>Fungi</taxon>
        <taxon>Dikarya</taxon>
        <taxon>Basidiomycota</taxon>
        <taxon>Agaricomycotina</taxon>
        <taxon>Tremellomycetes</taxon>
        <taxon>Tremellales</taxon>
        <taxon>Cuniculitremaceae</taxon>
        <taxon>Kockovaella</taxon>
    </lineage>
</organism>
<dbReference type="SUPFAM" id="SSF46579">
    <property type="entry name" value="Prefoldin"/>
    <property type="match status" value="1"/>
</dbReference>
<dbReference type="Pfam" id="PF01920">
    <property type="entry name" value="Prefoldin_2"/>
    <property type="match status" value="1"/>
</dbReference>
<dbReference type="PANTHER" id="PTHR21431:SF0">
    <property type="entry name" value="PREFOLDIN SUBUNIT 6"/>
    <property type="match status" value="1"/>
</dbReference>
<name>A0A1Y1UEL5_9TREE</name>
<feature type="coiled-coil region" evidence="3">
    <location>
        <begin position="77"/>
        <end position="118"/>
    </location>
</feature>
<dbReference type="InParanoid" id="A0A1Y1UEL5"/>
<dbReference type="InterPro" id="IPR002777">
    <property type="entry name" value="PFD_beta-like"/>
</dbReference>
<evidence type="ECO:0000256" key="2">
    <source>
        <dbReference type="ARBA" id="ARBA00023186"/>
    </source>
</evidence>
<keyword evidence="3" id="KW-0175">Coiled coil</keyword>
<dbReference type="STRING" id="4999.A0A1Y1UEL5"/>
<keyword evidence="2" id="KW-0143">Chaperone</keyword>
<dbReference type="EMBL" id="NBSH01000008">
    <property type="protein sequence ID" value="ORX36462.1"/>
    <property type="molecule type" value="Genomic_DNA"/>
</dbReference>
<dbReference type="Proteomes" id="UP000193218">
    <property type="component" value="Unassembled WGS sequence"/>
</dbReference>
<protein>
    <submittedName>
        <fullName evidence="4">Prefoldin</fullName>
    </submittedName>
</protein>
<dbReference type="GO" id="GO:0016272">
    <property type="term" value="C:prefoldin complex"/>
    <property type="evidence" value="ECO:0007669"/>
    <property type="project" value="InterPro"/>
</dbReference>
<dbReference type="FunCoup" id="A0A1Y1UEL5">
    <property type="interactions" value="483"/>
</dbReference>
<dbReference type="AlphaFoldDB" id="A0A1Y1UEL5"/>
<evidence type="ECO:0000256" key="1">
    <source>
        <dbReference type="ARBA" id="ARBA00008045"/>
    </source>
</evidence>
<keyword evidence="5" id="KW-1185">Reference proteome</keyword>
<dbReference type="InterPro" id="IPR009053">
    <property type="entry name" value="Prefoldin"/>
</dbReference>
<comment type="caution">
    <text evidence="4">The sequence shown here is derived from an EMBL/GenBank/DDBJ whole genome shotgun (WGS) entry which is preliminary data.</text>
</comment>
<evidence type="ECO:0000313" key="4">
    <source>
        <dbReference type="EMBL" id="ORX36462.1"/>
    </source>
</evidence>
<evidence type="ECO:0000256" key="3">
    <source>
        <dbReference type="SAM" id="Coils"/>
    </source>
</evidence>
<sequence>MADAQVGALQAKLQTSTIAFQKIEQELSTVIEARQRLDSQLSENEQVLKEFASLKSHNTVYKLVGPSLMPQDSAEAKQNVEKRLDYIRNEISRVEAQLKEVQDRATKKKEEIIALQQQFQSLQGPSAAAGRPVSA</sequence>
<dbReference type="OrthoDB" id="248120at2759"/>
<dbReference type="Gene3D" id="1.10.287.370">
    <property type="match status" value="1"/>
</dbReference>
<accession>A0A1Y1UEL5</accession>
<dbReference type="GO" id="GO:0051082">
    <property type="term" value="F:unfolded protein binding"/>
    <property type="evidence" value="ECO:0007669"/>
    <property type="project" value="InterPro"/>
</dbReference>
<gene>
    <name evidence="4" type="ORF">BD324DRAFT_628909</name>
</gene>
<evidence type="ECO:0000313" key="5">
    <source>
        <dbReference type="Proteomes" id="UP000193218"/>
    </source>
</evidence>
<proteinExistence type="inferred from homology"/>
<dbReference type="GO" id="GO:0051087">
    <property type="term" value="F:protein-folding chaperone binding"/>
    <property type="evidence" value="ECO:0007669"/>
    <property type="project" value="TreeGrafter"/>
</dbReference>
<dbReference type="FunFam" id="1.10.287.370:FF:000003">
    <property type="entry name" value="Prefoldin subunit 6"/>
    <property type="match status" value="1"/>
</dbReference>